<dbReference type="GO" id="GO:0005737">
    <property type="term" value="C:cytoplasm"/>
    <property type="evidence" value="ECO:0007669"/>
    <property type="project" value="UniProtKB-SubCell"/>
</dbReference>
<gene>
    <name evidence="17" type="ORF">SEMRO_65_G036690.1</name>
</gene>
<evidence type="ECO:0000256" key="13">
    <source>
        <dbReference type="ARBA" id="ARBA00032464"/>
    </source>
</evidence>
<evidence type="ECO:0000256" key="12">
    <source>
        <dbReference type="ARBA" id="ARBA00022837"/>
    </source>
</evidence>
<feature type="binding site" evidence="15">
    <location>
        <position position="48"/>
    </location>
    <ligand>
        <name>a divalent metal cation</name>
        <dbReference type="ChEBI" id="CHEBI:60240"/>
    </ligand>
</feature>
<comment type="cofactor">
    <cofactor evidence="3">
        <name>Mn(2+)</name>
        <dbReference type="ChEBI" id="CHEBI:29035"/>
    </cofactor>
</comment>
<comment type="similarity">
    <text evidence="6">Belongs to the SMP-30/CGR1 family.</text>
</comment>
<feature type="domain" description="SMP-30/Gluconolactonase/LRE-like region" evidence="16">
    <location>
        <begin position="46"/>
        <end position="315"/>
    </location>
</feature>
<dbReference type="InterPro" id="IPR013658">
    <property type="entry name" value="SGL"/>
</dbReference>
<evidence type="ECO:0000256" key="4">
    <source>
        <dbReference type="ARBA" id="ARBA00001946"/>
    </source>
</evidence>
<accession>A0A9N8H7C1</accession>
<keyword evidence="12" id="KW-0106">Calcium</keyword>
<evidence type="ECO:0000256" key="1">
    <source>
        <dbReference type="ARBA" id="ARBA00001589"/>
    </source>
</evidence>
<dbReference type="PANTHER" id="PTHR10907">
    <property type="entry name" value="REGUCALCIN"/>
    <property type="match status" value="1"/>
</dbReference>
<keyword evidence="11" id="KW-0378">Hydrolase</keyword>
<comment type="subcellular location">
    <subcellularLocation>
        <location evidence="5">Cytoplasm</location>
    </subcellularLocation>
</comment>
<evidence type="ECO:0000256" key="9">
    <source>
        <dbReference type="ARBA" id="ARBA00022490"/>
    </source>
</evidence>
<evidence type="ECO:0000256" key="3">
    <source>
        <dbReference type="ARBA" id="ARBA00001936"/>
    </source>
</evidence>
<comment type="cofactor">
    <cofactor evidence="2">
        <name>Ca(2+)</name>
        <dbReference type="ChEBI" id="CHEBI:29108"/>
    </cofactor>
</comment>
<dbReference type="Proteomes" id="UP001153069">
    <property type="component" value="Unassembled WGS sequence"/>
</dbReference>
<dbReference type="OrthoDB" id="423498at2759"/>
<comment type="cofactor">
    <cofactor evidence="15">
        <name>Zn(2+)</name>
        <dbReference type="ChEBI" id="CHEBI:29105"/>
    </cofactor>
    <text evidence="15">Binds 1 divalent metal cation per subunit.</text>
</comment>
<comment type="cofactor">
    <cofactor evidence="4">
        <name>Mg(2+)</name>
        <dbReference type="ChEBI" id="CHEBI:18420"/>
    </cofactor>
</comment>
<dbReference type="InterPro" id="IPR005511">
    <property type="entry name" value="SMP-30"/>
</dbReference>
<dbReference type="Pfam" id="PF08450">
    <property type="entry name" value="SGL"/>
    <property type="match status" value="1"/>
</dbReference>
<reference evidence="17" key="1">
    <citation type="submission" date="2020-06" db="EMBL/GenBank/DDBJ databases">
        <authorList>
            <consortium name="Plant Systems Biology data submission"/>
        </authorList>
    </citation>
    <scope>NUCLEOTIDE SEQUENCE</scope>
    <source>
        <strain evidence="17">D6</strain>
    </source>
</reference>
<protein>
    <recommendedName>
        <fullName evidence="8">Regucalcin</fullName>
        <ecNumber evidence="7">3.1.1.17</ecNumber>
    </recommendedName>
    <alternativeName>
        <fullName evidence="13">Gluconolactonase</fullName>
    </alternativeName>
</protein>
<organism evidence="17 18">
    <name type="scientific">Seminavis robusta</name>
    <dbReference type="NCBI Taxonomy" id="568900"/>
    <lineage>
        <taxon>Eukaryota</taxon>
        <taxon>Sar</taxon>
        <taxon>Stramenopiles</taxon>
        <taxon>Ochrophyta</taxon>
        <taxon>Bacillariophyta</taxon>
        <taxon>Bacillariophyceae</taxon>
        <taxon>Bacillariophycidae</taxon>
        <taxon>Naviculales</taxon>
        <taxon>Naviculaceae</taxon>
        <taxon>Seminavis</taxon>
    </lineage>
</organism>
<evidence type="ECO:0000256" key="14">
    <source>
        <dbReference type="PIRSR" id="PIRSR605511-1"/>
    </source>
</evidence>
<feature type="binding site" evidence="15">
    <location>
        <position position="196"/>
    </location>
    <ligand>
        <name>a divalent metal cation</name>
        <dbReference type="ChEBI" id="CHEBI:60240"/>
    </ligand>
</feature>
<evidence type="ECO:0000256" key="7">
    <source>
        <dbReference type="ARBA" id="ARBA00013227"/>
    </source>
</evidence>
<feature type="binding site" evidence="15">
    <location>
        <position position="143"/>
    </location>
    <ligand>
        <name>substrate</name>
    </ligand>
</feature>
<evidence type="ECO:0000256" key="15">
    <source>
        <dbReference type="PIRSR" id="PIRSR605511-2"/>
    </source>
</evidence>
<sequence>MSSDDDNKKATCLVDWTAFVQGPAAANVTSVTSATATLLFDTQSLLGEGIVYDDAKQEVVWCDILGRKFHRLPLGSGTLETVELPKMLGSLGLLDSSSSKFDGSYLFAWEDGFQIYNPSTLTAMTEMSQGEDVNPEKLPTRLNDGRCDPTGRRYICGGYYGDREQFRMKVFNCHWKDDSHTTLVHEPIIDHVSVTNSLQFSPDGKTMYFADSPKQQIVAYDYNLQAPDTASLLSNERLLYKLELKGAVPDGSCVDADGYLWNATWWGGIQSSSVRRIDPNTGQVVFEVFMPDSTSRVSCCCFAGTNLDILFITTAAVEPDLVKEPHAGGLYAIKLAGVKGRLEHRFQV</sequence>
<evidence type="ECO:0000256" key="2">
    <source>
        <dbReference type="ARBA" id="ARBA00001913"/>
    </source>
</evidence>
<dbReference type="InterPro" id="IPR011042">
    <property type="entry name" value="6-blade_b-propeller_TolB-like"/>
</dbReference>
<evidence type="ECO:0000256" key="8">
    <source>
        <dbReference type="ARBA" id="ARBA00016808"/>
    </source>
</evidence>
<dbReference type="GO" id="GO:0004341">
    <property type="term" value="F:gluconolactonase activity"/>
    <property type="evidence" value="ECO:0007669"/>
    <property type="project" value="UniProtKB-EC"/>
</dbReference>
<dbReference type="PRINTS" id="PR01790">
    <property type="entry name" value="SMP30FAMILY"/>
</dbReference>
<comment type="caution">
    <text evidence="17">The sequence shown here is derived from an EMBL/GenBank/DDBJ whole genome shotgun (WGS) entry which is preliminary data.</text>
</comment>
<keyword evidence="15" id="KW-0862">Zinc</keyword>
<dbReference type="EMBL" id="CAICTM010000064">
    <property type="protein sequence ID" value="CAB9499618.1"/>
    <property type="molecule type" value="Genomic_DNA"/>
</dbReference>
<keyword evidence="18" id="KW-1185">Reference proteome</keyword>
<comment type="catalytic activity">
    <reaction evidence="1">
        <text>D-glucono-1,5-lactone + H2O = D-gluconate + H(+)</text>
        <dbReference type="Rhea" id="RHEA:10440"/>
        <dbReference type="ChEBI" id="CHEBI:15377"/>
        <dbReference type="ChEBI" id="CHEBI:15378"/>
        <dbReference type="ChEBI" id="CHEBI:16217"/>
        <dbReference type="ChEBI" id="CHEBI:18391"/>
        <dbReference type="EC" id="3.1.1.17"/>
    </reaction>
</comment>
<dbReference type="EC" id="3.1.1.17" evidence="7"/>
<proteinExistence type="inferred from homology"/>
<dbReference type="SUPFAM" id="SSF63829">
    <property type="entry name" value="Calcium-dependent phosphotriesterase"/>
    <property type="match status" value="1"/>
</dbReference>
<dbReference type="PRINTS" id="PR01791">
    <property type="entry name" value="REGUCALCIN"/>
</dbReference>
<dbReference type="GO" id="GO:0005509">
    <property type="term" value="F:calcium ion binding"/>
    <property type="evidence" value="ECO:0007669"/>
    <property type="project" value="InterPro"/>
</dbReference>
<feature type="active site" description="Proton donor/acceptor" evidence="14">
    <location>
        <position position="250"/>
    </location>
</feature>
<keyword evidence="10 15" id="KW-0479">Metal-binding</keyword>
<dbReference type="Gene3D" id="2.120.10.30">
    <property type="entry name" value="TolB, C-terminal domain"/>
    <property type="match status" value="1"/>
</dbReference>
<feature type="binding site" evidence="15">
    <location>
        <position position="162"/>
    </location>
    <ligand>
        <name>substrate</name>
    </ligand>
</feature>
<evidence type="ECO:0000259" key="16">
    <source>
        <dbReference type="Pfam" id="PF08450"/>
    </source>
</evidence>
<evidence type="ECO:0000256" key="5">
    <source>
        <dbReference type="ARBA" id="ARBA00004496"/>
    </source>
</evidence>
<feature type="binding site" evidence="15">
    <location>
        <position position="250"/>
    </location>
    <ligand>
        <name>a divalent metal cation</name>
        <dbReference type="ChEBI" id="CHEBI:60240"/>
    </ligand>
</feature>
<dbReference type="GO" id="GO:0030234">
    <property type="term" value="F:enzyme regulator activity"/>
    <property type="evidence" value="ECO:0007669"/>
    <property type="project" value="InterPro"/>
</dbReference>
<dbReference type="InterPro" id="IPR008367">
    <property type="entry name" value="Regucalcin"/>
</dbReference>
<keyword evidence="9" id="KW-0963">Cytoplasm</keyword>
<feature type="binding site" evidence="15">
    <location>
        <position position="141"/>
    </location>
    <ligand>
        <name>substrate</name>
    </ligand>
</feature>
<evidence type="ECO:0000313" key="17">
    <source>
        <dbReference type="EMBL" id="CAB9499618.1"/>
    </source>
</evidence>
<evidence type="ECO:0000256" key="11">
    <source>
        <dbReference type="ARBA" id="ARBA00022801"/>
    </source>
</evidence>
<dbReference type="PANTHER" id="PTHR10907:SF47">
    <property type="entry name" value="REGUCALCIN"/>
    <property type="match status" value="1"/>
</dbReference>
<evidence type="ECO:0000313" key="18">
    <source>
        <dbReference type="Proteomes" id="UP001153069"/>
    </source>
</evidence>
<dbReference type="GO" id="GO:0019853">
    <property type="term" value="P:L-ascorbic acid biosynthetic process"/>
    <property type="evidence" value="ECO:0007669"/>
    <property type="project" value="TreeGrafter"/>
</dbReference>
<name>A0A9N8H7C1_9STRA</name>
<evidence type="ECO:0000256" key="10">
    <source>
        <dbReference type="ARBA" id="ARBA00022723"/>
    </source>
</evidence>
<dbReference type="AlphaFoldDB" id="A0A9N8H7C1"/>
<evidence type="ECO:0000256" key="6">
    <source>
        <dbReference type="ARBA" id="ARBA00008853"/>
    </source>
</evidence>